<accession>A0A835WJL6</accession>
<dbReference type="FunFam" id="3.30.230.10:FF:000014">
    <property type="entry name" value="DNA mismatch repair protein Mlh1"/>
    <property type="match status" value="1"/>
</dbReference>
<keyword evidence="4" id="KW-0234">DNA repair</keyword>
<evidence type="ECO:0000256" key="6">
    <source>
        <dbReference type="SAM" id="MobiDB-lite"/>
    </source>
</evidence>
<evidence type="ECO:0000256" key="4">
    <source>
        <dbReference type="ARBA" id="ARBA00023204"/>
    </source>
</evidence>
<gene>
    <name evidence="8" type="ORF">HYH02_006483</name>
</gene>
<evidence type="ECO:0000259" key="7">
    <source>
        <dbReference type="SMART" id="SM01340"/>
    </source>
</evidence>
<dbReference type="Gene3D" id="3.30.230.10">
    <property type="match status" value="1"/>
</dbReference>
<dbReference type="SUPFAM" id="SSF55874">
    <property type="entry name" value="ATPase domain of HSP90 chaperone/DNA topoisomerase II/histidine kinase"/>
    <property type="match status" value="1"/>
</dbReference>
<evidence type="ECO:0000313" key="9">
    <source>
        <dbReference type="Proteomes" id="UP000613740"/>
    </source>
</evidence>
<dbReference type="PANTHER" id="PTHR10073:SF12">
    <property type="entry name" value="DNA MISMATCH REPAIR PROTEIN MLH1"/>
    <property type="match status" value="1"/>
</dbReference>
<dbReference type="InterPro" id="IPR014762">
    <property type="entry name" value="DNA_mismatch_repair_CS"/>
</dbReference>
<comment type="similarity">
    <text evidence="2">Belongs to the DNA mismatch repair MutL/HexB family.</text>
</comment>
<dbReference type="NCBIfam" id="TIGR00585">
    <property type="entry name" value="mutl"/>
    <property type="match status" value="1"/>
</dbReference>
<feature type="region of interest" description="Disordered" evidence="6">
    <location>
        <begin position="406"/>
        <end position="502"/>
    </location>
</feature>
<dbReference type="GO" id="GO:0005524">
    <property type="term" value="F:ATP binding"/>
    <property type="evidence" value="ECO:0007669"/>
    <property type="project" value="InterPro"/>
</dbReference>
<keyword evidence="3" id="KW-0227">DNA damage</keyword>
<evidence type="ECO:0000256" key="3">
    <source>
        <dbReference type="ARBA" id="ARBA00022763"/>
    </source>
</evidence>
<dbReference type="FunFam" id="3.30.565.10:FF:000003">
    <property type="entry name" value="DNA mismatch repair endonuclease MutL"/>
    <property type="match status" value="1"/>
</dbReference>
<reference evidence="8" key="1">
    <citation type="journal article" date="2020" name="bioRxiv">
        <title>Comparative genomics of Chlamydomonas.</title>
        <authorList>
            <person name="Craig R.J."/>
            <person name="Hasan A.R."/>
            <person name="Ness R.W."/>
            <person name="Keightley P.D."/>
        </authorList>
    </citation>
    <scope>NUCLEOTIDE SEQUENCE</scope>
    <source>
        <strain evidence="8">CCAP 11/173</strain>
    </source>
</reference>
<feature type="region of interest" description="Disordered" evidence="6">
    <location>
        <begin position="881"/>
        <end position="960"/>
    </location>
</feature>
<comment type="caution">
    <text evidence="8">The sequence shown here is derived from an EMBL/GenBank/DDBJ whole genome shotgun (WGS) entry which is preliminary data.</text>
</comment>
<organism evidence="8 9">
    <name type="scientific">Chlamydomonas schloesseri</name>
    <dbReference type="NCBI Taxonomy" id="2026947"/>
    <lineage>
        <taxon>Eukaryota</taxon>
        <taxon>Viridiplantae</taxon>
        <taxon>Chlorophyta</taxon>
        <taxon>core chlorophytes</taxon>
        <taxon>Chlorophyceae</taxon>
        <taxon>CS clade</taxon>
        <taxon>Chlamydomonadales</taxon>
        <taxon>Chlamydomonadaceae</taxon>
        <taxon>Chlamydomonas</taxon>
    </lineage>
</organism>
<feature type="compositionally biased region" description="Gly residues" evidence="6">
    <location>
        <begin position="611"/>
        <end position="622"/>
    </location>
</feature>
<dbReference type="PANTHER" id="PTHR10073">
    <property type="entry name" value="DNA MISMATCH REPAIR PROTEIN MLH, PMS, MUTL"/>
    <property type="match status" value="1"/>
</dbReference>
<evidence type="ECO:0000313" key="8">
    <source>
        <dbReference type="EMBL" id="KAG2448592.1"/>
    </source>
</evidence>
<protein>
    <recommendedName>
        <fullName evidence="7">DNA mismatch repair protein S5 domain-containing protein</fullName>
    </recommendedName>
</protein>
<dbReference type="OrthoDB" id="10254304at2759"/>
<dbReference type="InterPro" id="IPR038973">
    <property type="entry name" value="MutL/Mlh/Pms-like"/>
</dbReference>
<dbReference type="Proteomes" id="UP000613740">
    <property type="component" value="Unassembled WGS sequence"/>
</dbReference>
<keyword evidence="5" id="KW-0539">Nucleus</keyword>
<keyword evidence="9" id="KW-1185">Reference proteome</keyword>
<dbReference type="GO" id="GO:0030983">
    <property type="term" value="F:mismatched DNA binding"/>
    <property type="evidence" value="ECO:0007669"/>
    <property type="project" value="InterPro"/>
</dbReference>
<dbReference type="AlphaFoldDB" id="A0A835WJL6"/>
<dbReference type="Pfam" id="PF16413">
    <property type="entry name" value="Mlh1_C"/>
    <property type="match status" value="1"/>
</dbReference>
<evidence type="ECO:0000256" key="2">
    <source>
        <dbReference type="ARBA" id="ARBA00006082"/>
    </source>
</evidence>
<evidence type="ECO:0000256" key="5">
    <source>
        <dbReference type="ARBA" id="ARBA00023242"/>
    </source>
</evidence>
<dbReference type="InterPro" id="IPR014721">
    <property type="entry name" value="Ribsml_uS5_D2-typ_fold_subgr"/>
</dbReference>
<feature type="compositionally biased region" description="Low complexity" evidence="6">
    <location>
        <begin position="883"/>
        <end position="896"/>
    </location>
</feature>
<dbReference type="Pfam" id="PF13589">
    <property type="entry name" value="HATPase_c_3"/>
    <property type="match status" value="1"/>
</dbReference>
<feature type="region of interest" description="Disordered" evidence="6">
    <location>
        <begin position="1"/>
        <end position="30"/>
    </location>
</feature>
<dbReference type="InterPro" id="IPR013507">
    <property type="entry name" value="DNA_mismatch_S5_2-like"/>
</dbReference>
<dbReference type="GO" id="GO:0140664">
    <property type="term" value="F:ATP-dependent DNA damage sensor activity"/>
    <property type="evidence" value="ECO:0007669"/>
    <property type="project" value="InterPro"/>
</dbReference>
<dbReference type="InterPro" id="IPR002099">
    <property type="entry name" value="MutL/Mlh/PMS"/>
</dbReference>
<sequence length="1009" mass="103482">MSHREGGGPALTMPEPTVPGGAAPAKPKPATPAAIRKLDENVVNKIAAGEVIQRPASALKEMLENSLDAGSTQIAVTVKEGGNKLLQITDNGSGIRKEDLAILCHRHTTSKLSQFEDLETISTLGFRGEALCSISFVSHMAVTTMARGAQYGYRVTYKDSEMEAPGPKPVAAVPGTTITVEDLFYNVPTRRKALKSASEEYGLILDTLGRYAVYSAPGVGFSCRRHGDGRPDIATTAAGSRLDAVRAVYGAEVARELLPLALAAGGGTGPEVPVEGPLGVKLEGLISGANYGSGKRTVLVLFINGRCVECAPLRRALEGVYGALLPKASKPWLFLDVRLPPRHVEVNMHPTKREVGFMHQAEVIEVIRAAVEAKLLASNDSRTFATGATATLQTVLPFAALPLPAHHHQPQHRASLPSPSQPRGGSQAGGSQEADVGDGDGDDAEEDGDGDEDEEGEGRGGRARPKARRAAAAAAAPPAASVGAKRPGGGGGGGGGGGQAPVAAPYRPEKLVRVDYRAGTLDTFVVRNAPAREAAPVNDGPSTSGGAAGEEEEDGHEGGGGGAGGSSATAAATAAARSAAAGGNVSRKRGAAARSGQGGGVDVLQGPLLQGDGGGGGGRGGKGPPPGVVTADVLGIGPLAAGAQAAADDEEPAPRDAAGAAGATDLAVAAAAARALRRAPPAVVTRDPAVLGLLAEVAADCHVGLGDLLREHTFVGMADGSLALLQHGTRLYLADVGALSGDLFYQLALARWEQPLRLALEPPPLVSELVALGLQLLEVQGEWQPEDGSPAELGELVTELLQQNRPELEREIGMVVDEQGRLLCVPLLLEGLLPEPSRLADLVVGLAKDVDWDSPRERALALARALANLYAARPPLPQIETFAGASGRGSQEQAGAGEQGAAGSGAAPGQQRRVDAGDRAQHRHDEESAGAEGRPPDSGDTSPGGGPTAGGGRGPDSHDPRAAAYEFTVKNVVLTAMRGCLRPPRRRATDGSVVQVAALERLYRIFERC</sequence>
<dbReference type="EMBL" id="JAEHOD010000017">
    <property type="protein sequence ID" value="KAG2448592.1"/>
    <property type="molecule type" value="Genomic_DNA"/>
</dbReference>
<feature type="compositionally biased region" description="Acidic residues" evidence="6">
    <location>
        <begin position="435"/>
        <end position="456"/>
    </location>
</feature>
<evidence type="ECO:0000256" key="1">
    <source>
        <dbReference type="ARBA" id="ARBA00004123"/>
    </source>
</evidence>
<dbReference type="InterPro" id="IPR020568">
    <property type="entry name" value="Ribosomal_Su5_D2-typ_SF"/>
</dbReference>
<dbReference type="CDD" id="cd16926">
    <property type="entry name" value="HATPase_MutL-MLH-PMS-like"/>
    <property type="match status" value="1"/>
</dbReference>
<feature type="compositionally biased region" description="Basic and acidic residues" evidence="6">
    <location>
        <begin position="912"/>
        <end position="927"/>
    </location>
</feature>
<feature type="domain" description="DNA mismatch repair protein S5" evidence="7">
    <location>
        <begin position="245"/>
        <end position="376"/>
    </location>
</feature>
<dbReference type="GO" id="GO:0006298">
    <property type="term" value="P:mismatch repair"/>
    <property type="evidence" value="ECO:0007669"/>
    <property type="project" value="InterPro"/>
</dbReference>
<dbReference type="GO" id="GO:0032389">
    <property type="term" value="C:MutLalpha complex"/>
    <property type="evidence" value="ECO:0007669"/>
    <property type="project" value="TreeGrafter"/>
</dbReference>
<feature type="region of interest" description="Disordered" evidence="6">
    <location>
        <begin position="532"/>
        <end position="632"/>
    </location>
</feature>
<dbReference type="SMART" id="SM01340">
    <property type="entry name" value="DNA_mis_repair"/>
    <property type="match status" value="1"/>
</dbReference>
<comment type="subcellular location">
    <subcellularLocation>
        <location evidence="1">Nucleus</location>
    </subcellularLocation>
</comment>
<dbReference type="PROSITE" id="PS00058">
    <property type="entry name" value="DNA_MISMATCH_REPAIR_1"/>
    <property type="match status" value="1"/>
</dbReference>
<proteinExistence type="inferred from homology"/>
<dbReference type="GO" id="GO:0016887">
    <property type="term" value="F:ATP hydrolysis activity"/>
    <property type="evidence" value="ECO:0007669"/>
    <property type="project" value="InterPro"/>
</dbReference>
<name>A0A835WJL6_9CHLO</name>
<feature type="compositionally biased region" description="Gly residues" evidence="6">
    <location>
        <begin position="942"/>
        <end position="954"/>
    </location>
</feature>
<dbReference type="Pfam" id="PF01119">
    <property type="entry name" value="DNA_mis_repair"/>
    <property type="match status" value="1"/>
</dbReference>
<feature type="compositionally biased region" description="Low complexity" evidence="6">
    <location>
        <begin position="470"/>
        <end position="480"/>
    </location>
</feature>
<feature type="compositionally biased region" description="Gly residues" evidence="6">
    <location>
        <begin position="486"/>
        <end position="499"/>
    </location>
</feature>
<dbReference type="Gene3D" id="3.30.565.10">
    <property type="entry name" value="Histidine kinase-like ATPase, C-terminal domain"/>
    <property type="match status" value="1"/>
</dbReference>
<dbReference type="InterPro" id="IPR032189">
    <property type="entry name" value="Mlh1_C"/>
</dbReference>
<dbReference type="SUPFAM" id="SSF54211">
    <property type="entry name" value="Ribosomal protein S5 domain 2-like"/>
    <property type="match status" value="1"/>
</dbReference>
<dbReference type="InterPro" id="IPR036890">
    <property type="entry name" value="HATPase_C_sf"/>
</dbReference>
<feature type="compositionally biased region" description="Low complexity" evidence="6">
    <location>
        <begin position="566"/>
        <end position="583"/>
    </location>
</feature>